<proteinExistence type="predicted"/>
<dbReference type="InParanoid" id="I7MDA4"/>
<dbReference type="Proteomes" id="UP000009168">
    <property type="component" value="Unassembled WGS sequence"/>
</dbReference>
<dbReference type="KEGG" id="tet:TTHERM_00548150"/>
<gene>
    <name evidence="1" type="ORF">TTHERM_00548150</name>
</gene>
<dbReference type="GeneID" id="7822819"/>
<organism evidence="1 2">
    <name type="scientific">Tetrahymena thermophila (strain SB210)</name>
    <dbReference type="NCBI Taxonomy" id="312017"/>
    <lineage>
        <taxon>Eukaryota</taxon>
        <taxon>Sar</taxon>
        <taxon>Alveolata</taxon>
        <taxon>Ciliophora</taxon>
        <taxon>Intramacronucleata</taxon>
        <taxon>Oligohymenophorea</taxon>
        <taxon>Hymenostomatida</taxon>
        <taxon>Tetrahymenina</taxon>
        <taxon>Tetrahymenidae</taxon>
        <taxon>Tetrahymena</taxon>
    </lineage>
</organism>
<dbReference type="HOGENOM" id="CLU_640140_0_0_1"/>
<keyword evidence="2" id="KW-1185">Reference proteome</keyword>
<dbReference type="EMBL" id="GG662864">
    <property type="protein sequence ID" value="EAR86076.1"/>
    <property type="molecule type" value="Genomic_DNA"/>
</dbReference>
<reference evidence="2" key="1">
    <citation type="journal article" date="2006" name="PLoS Biol.">
        <title>Macronuclear genome sequence of the ciliate Tetrahymena thermophila, a model eukaryote.</title>
        <authorList>
            <person name="Eisen J.A."/>
            <person name="Coyne R.S."/>
            <person name="Wu M."/>
            <person name="Wu D."/>
            <person name="Thiagarajan M."/>
            <person name="Wortman J.R."/>
            <person name="Badger J.H."/>
            <person name="Ren Q."/>
            <person name="Amedeo P."/>
            <person name="Jones K.M."/>
            <person name="Tallon L.J."/>
            <person name="Delcher A.L."/>
            <person name="Salzberg S.L."/>
            <person name="Silva J.C."/>
            <person name="Haas B.J."/>
            <person name="Majoros W.H."/>
            <person name="Farzad M."/>
            <person name="Carlton J.M."/>
            <person name="Smith R.K. Jr."/>
            <person name="Garg J."/>
            <person name="Pearlman R.E."/>
            <person name="Karrer K.M."/>
            <person name="Sun L."/>
            <person name="Manning G."/>
            <person name="Elde N.C."/>
            <person name="Turkewitz A.P."/>
            <person name="Asai D.J."/>
            <person name="Wilkes D.E."/>
            <person name="Wang Y."/>
            <person name="Cai H."/>
            <person name="Collins K."/>
            <person name="Stewart B.A."/>
            <person name="Lee S.R."/>
            <person name="Wilamowska K."/>
            <person name="Weinberg Z."/>
            <person name="Ruzzo W.L."/>
            <person name="Wloga D."/>
            <person name="Gaertig J."/>
            <person name="Frankel J."/>
            <person name="Tsao C.-C."/>
            <person name="Gorovsky M.A."/>
            <person name="Keeling P.J."/>
            <person name="Waller R.F."/>
            <person name="Patron N.J."/>
            <person name="Cherry J.M."/>
            <person name="Stover N.A."/>
            <person name="Krieger C.J."/>
            <person name="del Toro C."/>
            <person name="Ryder H.F."/>
            <person name="Williamson S.C."/>
            <person name="Barbeau R.A."/>
            <person name="Hamilton E.P."/>
            <person name="Orias E."/>
        </authorList>
    </citation>
    <scope>NUCLEOTIDE SEQUENCE [LARGE SCALE GENOMIC DNA]</scope>
    <source>
        <strain evidence="2">SB210</strain>
    </source>
</reference>
<dbReference type="RefSeq" id="XP_976671.1">
    <property type="nucleotide sequence ID" value="XM_971578.1"/>
</dbReference>
<evidence type="ECO:0000313" key="1">
    <source>
        <dbReference type="EMBL" id="EAR86076.1"/>
    </source>
</evidence>
<name>I7MDA4_TETTS</name>
<protein>
    <submittedName>
        <fullName evidence="1">Uncharacterized protein</fullName>
    </submittedName>
</protein>
<sequence>MKLCKEDFEDEESYQKMRALRRAIRKMNKERKTQKEQRMVSYKSIRVQDVQLYFNLDFTQKLFMFYGDFFVMTDYNQTPHDIAEQISFFKDIKYVLSAEKIDKKQIVFLNVVTKDTIMHTPIEVLQKVIQNKPGDQLLQQFWPHIQQYYTNLEIRKSLVCYLNSIYTEDQLMQIKQLRNEYFDKKILEYIDQNFSQLDFYIYYKYSQAGLNDHYLQFTKIGISYSLIALLGSDPDMFINISMRNGFMEFSSKSDKQKSIYQSLICSLLVNQAKSLKCGNEKTTLLTFDEYEINTVINCICFTCDYPPHLNIEVNGNNFTTEVCHFMNYEIDENIIQSIIAKRTKNPQFMQQWENEEFGYTMESQVFLEKYYNQLLQNKITQIEQKYVHENKYYYNKQCNYKQIQNENLIQNELDNSSKLLHFRNNVCQN</sequence>
<accession>I7MDA4</accession>
<dbReference type="AlphaFoldDB" id="I7MDA4"/>
<evidence type="ECO:0000313" key="2">
    <source>
        <dbReference type="Proteomes" id="UP000009168"/>
    </source>
</evidence>